<accession>A0AAW5UTB2</accession>
<dbReference type="InterPro" id="IPR029044">
    <property type="entry name" value="Nucleotide-diphossugar_trans"/>
</dbReference>
<gene>
    <name evidence="1" type="ORF">ONS98_01460</name>
</gene>
<dbReference type="EMBL" id="JAPDUM010000001">
    <property type="protein sequence ID" value="MCW4163912.1"/>
    <property type="molecule type" value="Genomic_DNA"/>
</dbReference>
<evidence type="ECO:0000313" key="1">
    <source>
        <dbReference type="EMBL" id="MCW4163912.1"/>
    </source>
</evidence>
<name>A0AAW5UTB2_9BACT</name>
<protein>
    <submittedName>
        <fullName evidence="1">Uncharacterized protein</fullName>
    </submittedName>
</protein>
<comment type="caution">
    <text evidence="1">The sequence shown here is derived from an EMBL/GenBank/DDBJ whole genome shotgun (WGS) entry which is preliminary data.</text>
</comment>
<dbReference type="AlphaFoldDB" id="A0AAW5UTB2"/>
<sequence length="231" mass="27273">MDELWKCAKANDSDIVYCNYDMVYSDKTVKVIFPLPDLDKVTYLKAQMVGGMWGVYWNKLIRSSLMREHHIKPIVGLTIWDDFIVVNSCALYAEKISYCDKILYHYNQQNLNSVTKVNNEKKYLDVIDIVAAFEHEIIKSGLLQPLNDALLELKLIAKEYLLKPPFRNFETWRQVFPESNEYAIQFAKEKEKQKVLSYVIKRQDITALFLSIYFNYKEKIERHIKSFLSCK</sequence>
<proteinExistence type="predicted"/>
<organism evidence="1 2">
    <name type="scientific">Segatella copri</name>
    <dbReference type="NCBI Taxonomy" id="165179"/>
    <lineage>
        <taxon>Bacteria</taxon>
        <taxon>Pseudomonadati</taxon>
        <taxon>Bacteroidota</taxon>
        <taxon>Bacteroidia</taxon>
        <taxon>Bacteroidales</taxon>
        <taxon>Prevotellaceae</taxon>
        <taxon>Segatella</taxon>
    </lineage>
</organism>
<dbReference type="SUPFAM" id="SSF53448">
    <property type="entry name" value="Nucleotide-diphospho-sugar transferases"/>
    <property type="match status" value="1"/>
</dbReference>
<reference evidence="1" key="1">
    <citation type="submission" date="2022-11" db="EMBL/GenBank/DDBJ databases">
        <title>Genomic repertoires linked with pathogenic potency of arthritogenic Prevotella copri isolated from the gut of rheumatoid arthritis patients.</title>
        <authorList>
            <person name="Nii T."/>
            <person name="Maeda Y."/>
            <person name="Motooka D."/>
            <person name="Naito M."/>
            <person name="Matsumoto Y."/>
            <person name="Ogawa T."/>
            <person name="Oguro-Igashira E."/>
            <person name="Kishikawa T."/>
            <person name="Yamashita M."/>
            <person name="Koizumi S."/>
            <person name="Kurakawa T."/>
            <person name="Okumura R."/>
            <person name="Kayama H."/>
            <person name="Murakami M."/>
            <person name="Sakaguchi T."/>
            <person name="Das B."/>
            <person name="Nakamura S."/>
            <person name="Okada Y."/>
            <person name="Kumanogoh A."/>
            <person name="Takeda K."/>
        </authorList>
    </citation>
    <scope>NUCLEOTIDE SEQUENCE</scope>
    <source>
        <strain evidence="1">RA-N001-16</strain>
    </source>
</reference>
<dbReference type="RefSeq" id="WP_264910791.1">
    <property type="nucleotide sequence ID" value="NZ_JAPDUL010000001.1"/>
</dbReference>
<evidence type="ECO:0000313" key="2">
    <source>
        <dbReference type="Proteomes" id="UP001209476"/>
    </source>
</evidence>
<dbReference type="Proteomes" id="UP001209476">
    <property type="component" value="Unassembled WGS sequence"/>
</dbReference>